<evidence type="ECO:0000313" key="1">
    <source>
        <dbReference type="EMBL" id="GIZ50123.1"/>
    </source>
</evidence>
<dbReference type="Gene3D" id="3.40.50.300">
    <property type="entry name" value="P-loop containing nucleotide triphosphate hydrolases"/>
    <property type="match status" value="1"/>
</dbReference>
<name>A0ABQ4PYZ8_9BURK</name>
<keyword evidence="2" id="KW-1185">Reference proteome</keyword>
<proteinExistence type="predicted"/>
<gene>
    <name evidence="1" type="ORF">NCCP691_01370</name>
</gene>
<sequence>MEAVLLIGIQGSGKSTFYVERFFDTHVRISQDLLRTPHRQQRLLQFCLETRQPFVVDKTNVTRAERARCILPALAAGFTVVAYFFEPDPRGAWERNLSRPRQVPAAGVFGTLKRLERPGLDEGFSIIHRVTLAAPRGFIVSPYPAAIS</sequence>
<organism evidence="1 2">
    <name type="scientific">Noviherbaspirillum aridicola</name>
    <dbReference type="NCBI Taxonomy" id="2849687"/>
    <lineage>
        <taxon>Bacteria</taxon>
        <taxon>Pseudomonadati</taxon>
        <taxon>Pseudomonadota</taxon>
        <taxon>Betaproteobacteria</taxon>
        <taxon>Burkholderiales</taxon>
        <taxon>Oxalobacteraceae</taxon>
        <taxon>Noviherbaspirillum</taxon>
    </lineage>
</organism>
<reference evidence="1 2" key="1">
    <citation type="journal article" date="2022" name="Int. J. Syst. Evol. Microbiol.">
        <title>Noviherbaspirillum aridicola sp. nov., isolated from an arid soil in Pakistan.</title>
        <authorList>
            <person name="Khan I.U."/>
            <person name="Saqib M."/>
            <person name="Amin A."/>
            <person name="Hussain F."/>
            <person name="Li L."/>
            <person name="Liu Y.H."/>
            <person name="Fang B.Z."/>
            <person name="Ahmed I."/>
            <person name="Li W.J."/>
        </authorList>
    </citation>
    <scope>NUCLEOTIDE SEQUENCE [LARGE SCALE GENOMIC DNA]</scope>
    <source>
        <strain evidence="1 2">NCCP-691</strain>
    </source>
</reference>
<dbReference type="Pfam" id="PF13671">
    <property type="entry name" value="AAA_33"/>
    <property type="match status" value="1"/>
</dbReference>
<protein>
    <recommendedName>
        <fullName evidence="3">Kinase</fullName>
    </recommendedName>
</protein>
<evidence type="ECO:0008006" key="3">
    <source>
        <dbReference type="Google" id="ProtNLM"/>
    </source>
</evidence>
<dbReference type="InterPro" id="IPR027417">
    <property type="entry name" value="P-loop_NTPase"/>
</dbReference>
<dbReference type="PIRSF" id="PIRSF037081">
    <property type="entry name" value="P-loop_All4644_prd"/>
    <property type="match status" value="1"/>
</dbReference>
<accession>A0ABQ4PYZ8</accession>
<dbReference type="RefSeq" id="WP_220806310.1">
    <property type="nucleotide sequence ID" value="NZ_BPMK01000001.1"/>
</dbReference>
<dbReference type="EMBL" id="BPMK01000001">
    <property type="protein sequence ID" value="GIZ50123.1"/>
    <property type="molecule type" value="Genomic_DNA"/>
</dbReference>
<dbReference type="InterPro" id="IPR017101">
    <property type="entry name" value="P-loop_ATP/GTP-bd_All4644_prd"/>
</dbReference>
<dbReference type="SUPFAM" id="SSF52540">
    <property type="entry name" value="P-loop containing nucleoside triphosphate hydrolases"/>
    <property type="match status" value="1"/>
</dbReference>
<evidence type="ECO:0000313" key="2">
    <source>
        <dbReference type="Proteomes" id="UP000887222"/>
    </source>
</evidence>
<comment type="caution">
    <text evidence="1">The sequence shown here is derived from an EMBL/GenBank/DDBJ whole genome shotgun (WGS) entry which is preliminary data.</text>
</comment>
<dbReference type="Proteomes" id="UP000887222">
    <property type="component" value="Unassembled WGS sequence"/>
</dbReference>